<dbReference type="FunFam" id="3.10.20.30:FF:000001">
    <property type="entry name" value="Ribosome-binding ATPase YchF"/>
    <property type="match status" value="1"/>
</dbReference>
<evidence type="ECO:0000259" key="7">
    <source>
        <dbReference type="PROSITE" id="PS51880"/>
    </source>
</evidence>
<gene>
    <name evidence="8" type="ORF">METZ01_LOCUS133623</name>
</gene>
<sequence length="367" mass="40228">MAVRCGIVGLPNVGKSTLFNALTAAGIAAENYPFCTIDPNIGVVEVRDSRLQRLANVVQPEKLVPATVEFVDIAGLVQGSSQGEGLGNKFLSNIRDTHAIAHVVRCFENDDIAHVPVTVDPVNDIEIVNTELLLADLQTLERGLEKAERQAKTARKEDIVWRALLIRLQDHLDKGFSVSKLTASAEERVALSELQLLTAKPLMYIANVDEEHLTSGGPANQHVMDVRSIAEAEGAGFVEICATLEAEVAQLDEEDKQVFLHDLGLEKSGLDRVIWAGYQLLGLQTFFTTRSKELRAWTAKTGATALQAAGQIHTDFRRGFIRAEVIPYDDFIRSGGESGAKEAGMLRVEGKEYIVQEGDIIHFRFNV</sequence>
<dbReference type="Gene3D" id="1.10.150.300">
    <property type="entry name" value="TGS-like domain"/>
    <property type="match status" value="1"/>
</dbReference>
<keyword evidence="2" id="KW-0479">Metal-binding</keyword>
<dbReference type="HAMAP" id="MF_00944">
    <property type="entry name" value="YchF_OLA1_ATPase"/>
    <property type="match status" value="1"/>
</dbReference>
<dbReference type="InterPro" id="IPR023192">
    <property type="entry name" value="TGS-like_dom_sf"/>
</dbReference>
<protein>
    <recommendedName>
        <fullName evidence="9">OBG-type G domain-containing protein</fullName>
    </recommendedName>
</protein>
<evidence type="ECO:0000256" key="2">
    <source>
        <dbReference type="ARBA" id="ARBA00022723"/>
    </source>
</evidence>
<dbReference type="Gene3D" id="3.40.50.300">
    <property type="entry name" value="P-loop containing nucleotide triphosphate hydrolases"/>
    <property type="match status" value="1"/>
</dbReference>
<dbReference type="Gene3D" id="3.10.20.30">
    <property type="match status" value="1"/>
</dbReference>
<keyword evidence="5" id="KW-0175">Coiled coil</keyword>
<feature type="domain" description="TGS" evidence="7">
    <location>
        <begin position="282"/>
        <end position="365"/>
    </location>
</feature>
<dbReference type="SUPFAM" id="SSF52540">
    <property type="entry name" value="P-loop containing nucleoside triphosphate hydrolases"/>
    <property type="match status" value="1"/>
</dbReference>
<dbReference type="CDD" id="cd04867">
    <property type="entry name" value="TGS_YchF_OLA1"/>
    <property type="match status" value="1"/>
</dbReference>
<dbReference type="InterPro" id="IPR027417">
    <property type="entry name" value="P-loop_NTPase"/>
</dbReference>
<evidence type="ECO:0000256" key="1">
    <source>
        <dbReference type="ARBA" id="ARBA00001946"/>
    </source>
</evidence>
<dbReference type="InterPro" id="IPR006073">
    <property type="entry name" value="GTP-bd"/>
</dbReference>
<evidence type="ECO:0000256" key="3">
    <source>
        <dbReference type="ARBA" id="ARBA00022741"/>
    </source>
</evidence>
<keyword evidence="4" id="KW-0067">ATP-binding</keyword>
<dbReference type="GO" id="GO:0016887">
    <property type="term" value="F:ATP hydrolysis activity"/>
    <property type="evidence" value="ECO:0007669"/>
    <property type="project" value="InterPro"/>
</dbReference>
<dbReference type="InterPro" id="IPR004095">
    <property type="entry name" value="TGS"/>
</dbReference>
<comment type="cofactor">
    <cofactor evidence="1">
        <name>Mg(2+)</name>
        <dbReference type="ChEBI" id="CHEBI:18420"/>
    </cofactor>
</comment>
<dbReference type="InterPro" id="IPR012675">
    <property type="entry name" value="Beta-grasp_dom_sf"/>
</dbReference>
<evidence type="ECO:0008006" key="9">
    <source>
        <dbReference type="Google" id="ProtNLM"/>
    </source>
</evidence>
<dbReference type="PANTHER" id="PTHR23305">
    <property type="entry name" value="OBG GTPASE FAMILY"/>
    <property type="match status" value="1"/>
</dbReference>
<evidence type="ECO:0000313" key="8">
    <source>
        <dbReference type="EMBL" id="SVA80769.1"/>
    </source>
</evidence>
<dbReference type="PANTHER" id="PTHR23305:SF18">
    <property type="entry name" value="OBG-TYPE G DOMAIN-CONTAINING PROTEIN"/>
    <property type="match status" value="1"/>
</dbReference>
<evidence type="ECO:0000256" key="5">
    <source>
        <dbReference type="SAM" id="Coils"/>
    </source>
</evidence>
<feature type="coiled-coil region" evidence="5">
    <location>
        <begin position="130"/>
        <end position="157"/>
    </location>
</feature>
<dbReference type="PROSITE" id="PS51880">
    <property type="entry name" value="TGS"/>
    <property type="match status" value="1"/>
</dbReference>
<accession>A0A381YUW3</accession>
<dbReference type="FunFam" id="1.10.150.300:FF:000001">
    <property type="entry name" value="Ribosome-binding ATPase YchF"/>
    <property type="match status" value="1"/>
</dbReference>
<feature type="domain" description="OBG-type G" evidence="6">
    <location>
        <begin position="3"/>
        <end position="260"/>
    </location>
</feature>
<dbReference type="PIRSF" id="PIRSF006641">
    <property type="entry name" value="CHP00092"/>
    <property type="match status" value="1"/>
</dbReference>
<dbReference type="InterPro" id="IPR004396">
    <property type="entry name" value="ATPase_YchF/OLA1"/>
</dbReference>
<dbReference type="CDD" id="cd01900">
    <property type="entry name" value="YchF"/>
    <property type="match status" value="1"/>
</dbReference>
<reference evidence="8" key="1">
    <citation type="submission" date="2018-05" db="EMBL/GenBank/DDBJ databases">
        <authorList>
            <person name="Lanie J.A."/>
            <person name="Ng W.-L."/>
            <person name="Kazmierczak K.M."/>
            <person name="Andrzejewski T.M."/>
            <person name="Davidsen T.M."/>
            <person name="Wayne K.J."/>
            <person name="Tettelin H."/>
            <person name="Glass J.I."/>
            <person name="Rusch D."/>
            <person name="Podicherti R."/>
            <person name="Tsui H.-C.T."/>
            <person name="Winkler M.E."/>
        </authorList>
    </citation>
    <scope>NUCLEOTIDE SEQUENCE</scope>
</reference>
<dbReference type="EMBL" id="UINC01019111">
    <property type="protein sequence ID" value="SVA80769.1"/>
    <property type="molecule type" value="Genomic_DNA"/>
</dbReference>
<dbReference type="InterPro" id="IPR041706">
    <property type="entry name" value="YchF_N"/>
</dbReference>
<evidence type="ECO:0000256" key="4">
    <source>
        <dbReference type="ARBA" id="ARBA00022840"/>
    </source>
</evidence>
<dbReference type="InterPro" id="IPR013029">
    <property type="entry name" value="YchF_C"/>
</dbReference>
<keyword evidence="3" id="KW-0547">Nucleotide-binding</keyword>
<dbReference type="GO" id="GO:0005737">
    <property type="term" value="C:cytoplasm"/>
    <property type="evidence" value="ECO:0007669"/>
    <property type="project" value="TreeGrafter"/>
</dbReference>
<dbReference type="GO" id="GO:0005525">
    <property type="term" value="F:GTP binding"/>
    <property type="evidence" value="ECO:0007669"/>
    <property type="project" value="InterPro"/>
</dbReference>
<dbReference type="Pfam" id="PF06071">
    <property type="entry name" value="YchF-GTPase_C"/>
    <property type="match status" value="1"/>
</dbReference>
<proteinExistence type="inferred from homology"/>
<organism evidence="8">
    <name type="scientific">marine metagenome</name>
    <dbReference type="NCBI Taxonomy" id="408172"/>
    <lineage>
        <taxon>unclassified sequences</taxon>
        <taxon>metagenomes</taxon>
        <taxon>ecological metagenomes</taxon>
    </lineage>
</organism>
<dbReference type="InterPro" id="IPR031167">
    <property type="entry name" value="G_OBG"/>
</dbReference>
<evidence type="ECO:0000259" key="6">
    <source>
        <dbReference type="PROSITE" id="PS51710"/>
    </source>
</evidence>
<name>A0A381YUW3_9ZZZZ</name>
<dbReference type="InterPro" id="IPR012676">
    <property type="entry name" value="TGS-like"/>
</dbReference>
<dbReference type="Pfam" id="PF01926">
    <property type="entry name" value="MMR_HSR1"/>
    <property type="match status" value="1"/>
</dbReference>
<dbReference type="AlphaFoldDB" id="A0A381YUW3"/>
<dbReference type="GO" id="GO:0005524">
    <property type="term" value="F:ATP binding"/>
    <property type="evidence" value="ECO:0007669"/>
    <property type="project" value="UniProtKB-KW"/>
</dbReference>
<dbReference type="PROSITE" id="PS51710">
    <property type="entry name" value="G_OBG"/>
    <property type="match status" value="1"/>
</dbReference>
<dbReference type="GO" id="GO:0046872">
    <property type="term" value="F:metal ion binding"/>
    <property type="evidence" value="ECO:0007669"/>
    <property type="project" value="UniProtKB-KW"/>
</dbReference>
<dbReference type="PRINTS" id="PR00326">
    <property type="entry name" value="GTP1OBG"/>
</dbReference>
<dbReference type="NCBIfam" id="TIGR00092">
    <property type="entry name" value="redox-regulated ATPase YchF"/>
    <property type="match status" value="1"/>
</dbReference>
<dbReference type="SUPFAM" id="SSF81271">
    <property type="entry name" value="TGS-like"/>
    <property type="match status" value="1"/>
</dbReference>